<comment type="similarity">
    <text evidence="12 14">Belongs to the TonB-dependent receptor family.</text>
</comment>
<dbReference type="PROSITE" id="PS01156">
    <property type="entry name" value="TONB_DEPENDENT_REC_2"/>
    <property type="match status" value="1"/>
</dbReference>
<keyword evidence="6" id="KW-0732">Signal</keyword>
<organism evidence="18 19">
    <name type="scientific">Sphingomonas canadensis</name>
    <dbReference type="NCBI Taxonomy" id="1219257"/>
    <lineage>
        <taxon>Bacteria</taxon>
        <taxon>Pseudomonadati</taxon>
        <taxon>Pseudomonadota</taxon>
        <taxon>Alphaproteobacteria</taxon>
        <taxon>Sphingomonadales</taxon>
        <taxon>Sphingomonadaceae</taxon>
        <taxon>Sphingomonas</taxon>
    </lineage>
</organism>
<evidence type="ECO:0000256" key="1">
    <source>
        <dbReference type="ARBA" id="ARBA00004571"/>
    </source>
</evidence>
<evidence type="ECO:0000256" key="7">
    <source>
        <dbReference type="ARBA" id="ARBA00023004"/>
    </source>
</evidence>
<dbReference type="PANTHER" id="PTHR32552">
    <property type="entry name" value="FERRICHROME IRON RECEPTOR-RELATED"/>
    <property type="match status" value="1"/>
</dbReference>
<dbReference type="InterPro" id="IPR012910">
    <property type="entry name" value="Plug_dom"/>
</dbReference>
<keyword evidence="5 12" id="KW-0812">Transmembrane</keyword>
<evidence type="ECO:0000256" key="8">
    <source>
        <dbReference type="ARBA" id="ARBA00023065"/>
    </source>
</evidence>
<evidence type="ECO:0000313" key="19">
    <source>
        <dbReference type="Proteomes" id="UP001596977"/>
    </source>
</evidence>
<evidence type="ECO:0000256" key="4">
    <source>
        <dbReference type="ARBA" id="ARBA00022496"/>
    </source>
</evidence>
<evidence type="ECO:0000256" key="15">
    <source>
        <dbReference type="SAM" id="MobiDB-lite"/>
    </source>
</evidence>
<keyword evidence="11 12" id="KW-0998">Cell outer membrane</keyword>
<sequence length="761" mass="83380">MVSPAMAQDSAPPQQQDEEGYGSDDIVVTATKRSESLQKVPLSITAFSSEEMERKGYTNLAGVQESTPNLNFSVQSAGQNVVRVTLRGVGTETLVGGGDPGVALHIDGVYVGRNSAAATDIFDIERVEVLRGPQGTLYGRNATGGSINIITKKPTADRVEGSADFTYGNYNELRVRGVVNVPLSDTLSSRIAVFGEAHDGYLKNLYPSGRDNNDKETFGGRFQLRWQPSAGADILLRGYFQKFGGAGPGSRYLGTDIVSANGYPTQGNVGIGTGGQRVGADVFNLARTRTGAAVLPRPTGFYEVRKDAPEFVDLLIKGADLEADIDLSDTILLRSTSSYQTNTNEILVDSDNSELPIETRYRKNDASQFSQEFNLLSQTQSPFQWLFGAYFYREELTERFQTIVPAGLIPTTIVLPAGAVRGGGGVQQDRVVNHKTESYALFGQLSYELTPGLVATAGLRHTWDNKVQDRTGGGQIDITTGIRATTPGLIGYEPPSHGEASFAEFTYRFSLAYEFARDHNLFASYSRGYKSGGFDFNGGVVDPVVGQVPYKPEFVDAIEVGSKNRFLDRRVTLNLTGFHYKYKDLQVFRLTGDGPLTDNAAQSTIWGIEGELKLQPTDDFAIDGSVGYLNATYDSYSIPTPPTDFSGNRLNYAPKWTAAAGAEYTMHFGEDALIARIDWSYRSATYFDRANLPLDRQDAYSLFNGRLRYNLDAWYIDLWGRNLTKTEYLTGQLINPPFNCNCRTVNLGAPRTYGVTVGTRF</sequence>
<dbReference type="Proteomes" id="UP001596977">
    <property type="component" value="Unassembled WGS sequence"/>
</dbReference>
<gene>
    <name evidence="18" type="ORF">ACFQ1E_09145</name>
</gene>
<dbReference type="Pfam" id="PF00593">
    <property type="entry name" value="TonB_dep_Rec_b-barrel"/>
    <property type="match status" value="1"/>
</dbReference>
<evidence type="ECO:0000259" key="17">
    <source>
        <dbReference type="Pfam" id="PF07715"/>
    </source>
</evidence>
<evidence type="ECO:0000256" key="2">
    <source>
        <dbReference type="ARBA" id="ARBA00022448"/>
    </source>
</evidence>
<dbReference type="PANTHER" id="PTHR32552:SF81">
    <property type="entry name" value="TONB-DEPENDENT OUTER MEMBRANE RECEPTOR"/>
    <property type="match status" value="1"/>
</dbReference>
<accession>A0ABW3H7V2</accession>
<evidence type="ECO:0000256" key="13">
    <source>
        <dbReference type="PROSITE-ProRule" id="PRU10144"/>
    </source>
</evidence>
<dbReference type="CDD" id="cd01347">
    <property type="entry name" value="ligand_gated_channel"/>
    <property type="match status" value="1"/>
</dbReference>
<keyword evidence="7" id="KW-0408">Iron</keyword>
<feature type="short sequence motif" description="TonB C-terminal box" evidence="13">
    <location>
        <begin position="744"/>
        <end position="761"/>
    </location>
</feature>
<evidence type="ECO:0000256" key="9">
    <source>
        <dbReference type="ARBA" id="ARBA00023077"/>
    </source>
</evidence>
<evidence type="ECO:0000313" key="18">
    <source>
        <dbReference type="EMBL" id="MFD0946500.1"/>
    </source>
</evidence>
<dbReference type="InterPro" id="IPR036942">
    <property type="entry name" value="Beta-barrel_TonB_sf"/>
</dbReference>
<keyword evidence="9 14" id="KW-0798">TonB box</keyword>
<dbReference type="PROSITE" id="PS52016">
    <property type="entry name" value="TONB_DEPENDENT_REC_3"/>
    <property type="match status" value="1"/>
</dbReference>
<dbReference type="InterPro" id="IPR000531">
    <property type="entry name" value="Beta-barrel_TonB"/>
</dbReference>
<dbReference type="InterPro" id="IPR010917">
    <property type="entry name" value="TonB_rcpt_CS"/>
</dbReference>
<evidence type="ECO:0000256" key="5">
    <source>
        <dbReference type="ARBA" id="ARBA00022692"/>
    </source>
</evidence>
<keyword evidence="4" id="KW-0410">Iron transport</keyword>
<keyword evidence="8" id="KW-0406">Ion transport</keyword>
<feature type="region of interest" description="Disordered" evidence="15">
    <location>
        <begin position="1"/>
        <end position="27"/>
    </location>
</feature>
<protein>
    <submittedName>
        <fullName evidence="18">TonB-dependent receptor</fullName>
    </submittedName>
</protein>
<keyword evidence="2 12" id="KW-0813">Transport</keyword>
<evidence type="ECO:0000256" key="3">
    <source>
        <dbReference type="ARBA" id="ARBA00022452"/>
    </source>
</evidence>
<feature type="domain" description="TonB-dependent receptor plug" evidence="17">
    <location>
        <begin position="37"/>
        <end position="145"/>
    </location>
</feature>
<dbReference type="SUPFAM" id="SSF56935">
    <property type="entry name" value="Porins"/>
    <property type="match status" value="1"/>
</dbReference>
<evidence type="ECO:0000256" key="11">
    <source>
        <dbReference type="ARBA" id="ARBA00023237"/>
    </source>
</evidence>
<evidence type="ECO:0000256" key="14">
    <source>
        <dbReference type="RuleBase" id="RU003357"/>
    </source>
</evidence>
<name>A0ABW3H7V2_9SPHN</name>
<keyword evidence="19" id="KW-1185">Reference proteome</keyword>
<dbReference type="Gene3D" id="2.40.170.20">
    <property type="entry name" value="TonB-dependent receptor, beta-barrel domain"/>
    <property type="match status" value="1"/>
</dbReference>
<keyword evidence="3 12" id="KW-1134">Transmembrane beta strand</keyword>
<evidence type="ECO:0000256" key="10">
    <source>
        <dbReference type="ARBA" id="ARBA00023136"/>
    </source>
</evidence>
<reference evidence="19" key="1">
    <citation type="journal article" date="2019" name="Int. J. Syst. Evol. Microbiol.">
        <title>The Global Catalogue of Microorganisms (GCM) 10K type strain sequencing project: providing services to taxonomists for standard genome sequencing and annotation.</title>
        <authorList>
            <consortium name="The Broad Institute Genomics Platform"/>
            <consortium name="The Broad Institute Genome Sequencing Center for Infectious Disease"/>
            <person name="Wu L."/>
            <person name="Ma J."/>
        </authorList>
    </citation>
    <scope>NUCLEOTIDE SEQUENCE [LARGE SCALE GENOMIC DNA]</scope>
    <source>
        <strain evidence="19">CCUG 62982</strain>
    </source>
</reference>
<dbReference type="EMBL" id="JBHTJG010000003">
    <property type="protein sequence ID" value="MFD0946500.1"/>
    <property type="molecule type" value="Genomic_DNA"/>
</dbReference>
<feature type="domain" description="TonB-dependent receptor-like beta-barrel" evidence="16">
    <location>
        <begin position="286"/>
        <end position="723"/>
    </location>
</feature>
<evidence type="ECO:0000256" key="12">
    <source>
        <dbReference type="PROSITE-ProRule" id="PRU01360"/>
    </source>
</evidence>
<proteinExistence type="inferred from homology"/>
<comment type="caution">
    <text evidence="18">The sequence shown here is derived from an EMBL/GenBank/DDBJ whole genome shotgun (WGS) entry which is preliminary data.</text>
</comment>
<dbReference type="Pfam" id="PF07715">
    <property type="entry name" value="Plug"/>
    <property type="match status" value="1"/>
</dbReference>
<dbReference type="InterPro" id="IPR039426">
    <property type="entry name" value="TonB-dep_rcpt-like"/>
</dbReference>
<evidence type="ECO:0000256" key="6">
    <source>
        <dbReference type="ARBA" id="ARBA00022729"/>
    </source>
</evidence>
<comment type="subcellular location">
    <subcellularLocation>
        <location evidence="1 12">Cell outer membrane</location>
        <topology evidence="1 12">Multi-pass membrane protein</topology>
    </subcellularLocation>
</comment>
<keyword evidence="18" id="KW-0675">Receptor</keyword>
<keyword evidence="10 12" id="KW-0472">Membrane</keyword>
<evidence type="ECO:0000259" key="16">
    <source>
        <dbReference type="Pfam" id="PF00593"/>
    </source>
</evidence>